<gene>
    <name evidence="2" type="ORF">ACAT0790_LOCUS5241</name>
</gene>
<feature type="region of interest" description="Disordered" evidence="1">
    <location>
        <begin position="108"/>
        <end position="236"/>
    </location>
</feature>
<feature type="compositionally biased region" description="Basic residues" evidence="1">
    <location>
        <begin position="219"/>
        <end position="236"/>
    </location>
</feature>
<accession>A0A7S1L798</accession>
<name>A0A7S1L798_ALECA</name>
<organism evidence="2">
    <name type="scientific">Alexandrium catenella</name>
    <name type="common">Red tide dinoflagellate</name>
    <name type="synonym">Gonyaulax catenella</name>
    <dbReference type="NCBI Taxonomy" id="2925"/>
    <lineage>
        <taxon>Eukaryota</taxon>
        <taxon>Sar</taxon>
        <taxon>Alveolata</taxon>
        <taxon>Dinophyceae</taxon>
        <taxon>Gonyaulacales</taxon>
        <taxon>Pyrocystaceae</taxon>
        <taxon>Alexandrium</taxon>
    </lineage>
</organism>
<feature type="compositionally biased region" description="Basic and acidic residues" evidence="1">
    <location>
        <begin position="159"/>
        <end position="171"/>
    </location>
</feature>
<feature type="compositionally biased region" description="Basic and acidic residues" evidence="1">
    <location>
        <begin position="201"/>
        <end position="218"/>
    </location>
</feature>
<feature type="compositionally biased region" description="Basic residues" evidence="1">
    <location>
        <begin position="172"/>
        <end position="181"/>
    </location>
</feature>
<evidence type="ECO:0000256" key="1">
    <source>
        <dbReference type="SAM" id="MobiDB-lite"/>
    </source>
</evidence>
<evidence type="ECO:0000313" key="2">
    <source>
        <dbReference type="EMBL" id="CAD9096355.1"/>
    </source>
</evidence>
<dbReference type="AlphaFoldDB" id="A0A7S1L798"/>
<feature type="compositionally biased region" description="Low complexity" evidence="1">
    <location>
        <begin position="110"/>
        <end position="141"/>
    </location>
</feature>
<protein>
    <submittedName>
        <fullName evidence="2">Uncharacterized protein</fullName>
    </submittedName>
</protein>
<proteinExistence type="predicted"/>
<sequence length="236" mass="25971">MVAEMEVRQTLEAIPFERLAGSIDPFVTCPACGALAPSCLGIKAAWEHTCKWEDAHEALRLRVSEIVSAELAGRPAHGGGATLGDQAVGRVLEALGFQVESGATLPSVEPAKAARSPATSATSSSPSNLKKRPSPSSSSSSGAPQQSRRGDVRGGSTGRRGERAGDKGERRRNSRKRHSRSPRSVSPPRRRSPRLRSQPRGRRDRDADRQAKERERRRSVSRNRRYDHKDRDRRRR</sequence>
<feature type="compositionally biased region" description="Basic residues" evidence="1">
    <location>
        <begin position="188"/>
        <end position="200"/>
    </location>
</feature>
<reference evidence="2" key="1">
    <citation type="submission" date="2021-01" db="EMBL/GenBank/DDBJ databases">
        <authorList>
            <person name="Corre E."/>
            <person name="Pelletier E."/>
            <person name="Niang G."/>
            <person name="Scheremetjew M."/>
            <person name="Finn R."/>
            <person name="Kale V."/>
            <person name="Holt S."/>
            <person name="Cochrane G."/>
            <person name="Meng A."/>
            <person name="Brown T."/>
            <person name="Cohen L."/>
        </authorList>
    </citation>
    <scope>NUCLEOTIDE SEQUENCE</scope>
    <source>
        <strain evidence="2">OF101</strain>
    </source>
</reference>
<dbReference type="EMBL" id="HBGE01008648">
    <property type="protein sequence ID" value="CAD9096355.1"/>
    <property type="molecule type" value="Transcribed_RNA"/>
</dbReference>